<dbReference type="GO" id="GO:0055085">
    <property type="term" value="P:transmembrane transport"/>
    <property type="evidence" value="ECO:0007669"/>
    <property type="project" value="UniProtKB-ARBA"/>
</dbReference>
<comment type="caution">
    <text evidence="5">The sequence shown here is derived from an EMBL/GenBank/DDBJ whole genome shotgun (WGS) entry which is preliminary data.</text>
</comment>
<dbReference type="Gene3D" id="3.40.50.300">
    <property type="entry name" value="P-loop containing nucleotide triphosphate hydrolases"/>
    <property type="match status" value="2"/>
</dbReference>
<dbReference type="InterPro" id="IPR017871">
    <property type="entry name" value="ABC_transporter-like_CS"/>
</dbReference>
<evidence type="ECO:0000313" key="6">
    <source>
        <dbReference type="Proteomes" id="UP000297447"/>
    </source>
</evidence>
<sequence>MSATDTEAPAATLLSVQNLSVVYEPTGGEPVHAVSGATFDLGRGDFVGLVGESGSGKSTLGFALTGLSKPPARVGGGSILFNGVDIAGMSSEDLRVQRQGGFAMVLQSGMNALNPVRSIRNHFYDIFAAHGHIGRGEREARAIELVGKVELPAGVLDRFSGELSGGMRQRVSIALALSLEPQLMIFDEPTTALDVLVQHAVMNTIRELQKSEGFTAVLISHDLGMVLEVTERVMVMHNGLIVEDRPAADVLASPQHPYTRMLLSHYGDPRAEIVEVPGLAARGPKRAPEVSHLKTDFVPVSAEARARAAGTEGVQRREGRAAREAIVVSNVSKIYPPPRRGEKPVRAVNDVSFTLEPGASMALVGASGSGKSTIAKMITGVEHPTSGTITFGDLQVDRIKRRSLKRLHTEVQMVFQDPYSALNPLHTVEYTLTRPIVNFSKLRGRDARRRMLELLETVGLTPVEQFAARLPHQLSGGQRQRVVIARALASDPQVIIADEPVSMLDVSLRAGVLALLDSLRETWGVSMLYITHDLLSARLVTDQIMVLNQGAVVEEGATASVLQNPRDEYTIRLLDAIPHPTTPTPEHN</sequence>
<reference evidence="5 6" key="1">
    <citation type="submission" date="2019-03" db="EMBL/GenBank/DDBJ databases">
        <title>Genomics of glacier-inhabiting Cryobacterium strains.</title>
        <authorList>
            <person name="Liu Q."/>
            <person name="Xin Y.-H."/>
        </authorList>
    </citation>
    <scope>NUCLEOTIDE SEQUENCE [LARGE SCALE GENOMIC DNA]</scope>
    <source>
        <strain evidence="5 6">Hh14</strain>
    </source>
</reference>
<dbReference type="RefSeq" id="WP_134520228.1">
    <property type="nucleotide sequence ID" value="NZ_SOHE01000060.1"/>
</dbReference>
<dbReference type="NCBIfam" id="NF008453">
    <property type="entry name" value="PRK11308.1"/>
    <property type="match status" value="2"/>
</dbReference>
<dbReference type="NCBIfam" id="NF007739">
    <property type="entry name" value="PRK10419.1"/>
    <property type="match status" value="2"/>
</dbReference>
<dbReference type="Pfam" id="PF08352">
    <property type="entry name" value="oligo_HPY"/>
    <property type="match status" value="2"/>
</dbReference>
<proteinExistence type="predicted"/>
<feature type="domain" description="ABC transporter" evidence="4">
    <location>
        <begin position="326"/>
        <end position="574"/>
    </location>
</feature>
<dbReference type="Pfam" id="PF00005">
    <property type="entry name" value="ABC_tran"/>
    <property type="match status" value="2"/>
</dbReference>
<dbReference type="GO" id="GO:0016887">
    <property type="term" value="F:ATP hydrolysis activity"/>
    <property type="evidence" value="ECO:0007669"/>
    <property type="project" value="InterPro"/>
</dbReference>
<gene>
    <name evidence="5" type="ORF">E3T55_14225</name>
</gene>
<dbReference type="OrthoDB" id="4008250at2"/>
<accession>A0A4R8ZW59</accession>
<dbReference type="GO" id="GO:0005524">
    <property type="term" value="F:ATP binding"/>
    <property type="evidence" value="ECO:0007669"/>
    <property type="project" value="UniProtKB-KW"/>
</dbReference>
<evidence type="ECO:0000256" key="1">
    <source>
        <dbReference type="ARBA" id="ARBA00022448"/>
    </source>
</evidence>
<dbReference type="AlphaFoldDB" id="A0A4R8ZW59"/>
<dbReference type="InterPro" id="IPR013563">
    <property type="entry name" value="Oligopep_ABC_C"/>
</dbReference>
<feature type="domain" description="ABC transporter" evidence="4">
    <location>
        <begin position="14"/>
        <end position="263"/>
    </location>
</feature>
<dbReference type="InterPro" id="IPR003593">
    <property type="entry name" value="AAA+_ATPase"/>
</dbReference>
<dbReference type="GO" id="GO:0015833">
    <property type="term" value="P:peptide transport"/>
    <property type="evidence" value="ECO:0007669"/>
    <property type="project" value="InterPro"/>
</dbReference>
<dbReference type="SUPFAM" id="SSF52540">
    <property type="entry name" value="P-loop containing nucleoside triphosphate hydrolases"/>
    <property type="match status" value="2"/>
</dbReference>
<dbReference type="EMBL" id="SOHE01000060">
    <property type="protein sequence ID" value="TFD47719.1"/>
    <property type="molecule type" value="Genomic_DNA"/>
</dbReference>
<dbReference type="InterPro" id="IPR027417">
    <property type="entry name" value="P-loop_NTPase"/>
</dbReference>
<keyword evidence="6" id="KW-1185">Reference proteome</keyword>
<dbReference type="PANTHER" id="PTHR43776:SF8">
    <property type="entry name" value="ABC TRANSPORTER, ATP-BINDING PROTEIN"/>
    <property type="match status" value="1"/>
</dbReference>
<protein>
    <submittedName>
        <fullName evidence="5">ABC transporter ATP-binding protein</fullName>
    </submittedName>
</protein>
<dbReference type="SMART" id="SM00382">
    <property type="entry name" value="AAA"/>
    <property type="match status" value="2"/>
</dbReference>
<dbReference type="InterPro" id="IPR003439">
    <property type="entry name" value="ABC_transporter-like_ATP-bd"/>
</dbReference>
<keyword evidence="1" id="KW-0813">Transport</keyword>
<dbReference type="Proteomes" id="UP000297447">
    <property type="component" value="Unassembled WGS sequence"/>
</dbReference>
<dbReference type="PANTHER" id="PTHR43776">
    <property type="entry name" value="TRANSPORT ATP-BINDING PROTEIN"/>
    <property type="match status" value="1"/>
</dbReference>
<keyword evidence="3 5" id="KW-0067">ATP-binding</keyword>
<dbReference type="CDD" id="cd03257">
    <property type="entry name" value="ABC_NikE_OppD_transporters"/>
    <property type="match status" value="2"/>
</dbReference>
<organism evidence="5 6">
    <name type="scientific">Cryobacterium frigoriphilum</name>
    <dbReference type="NCBI Taxonomy" id="1259150"/>
    <lineage>
        <taxon>Bacteria</taxon>
        <taxon>Bacillati</taxon>
        <taxon>Actinomycetota</taxon>
        <taxon>Actinomycetes</taxon>
        <taxon>Micrococcales</taxon>
        <taxon>Microbacteriaceae</taxon>
        <taxon>Cryobacterium</taxon>
    </lineage>
</organism>
<evidence type="ECO:0000256" key="3">
    <source>
        <dbReference type="ARBA" id="ARBA00022840"/>
    </source>
</evidence>
<name>A0A4R8ZW59_9MICO</name>
<dbReference type="PROSITE" id="PS50893">
    <property type="entry name" value="ABC_TRANSPORTER_2"/>
    <property type="match status" value="2"/>
</dbReference>
<evidence type="ECO:0000313" key="5">
    <source>
        <dbReference type="EMBL" id="TFD47719.1"/>
    </source>
</evidence>
<keyword evidence="2" id="KW-0547">Nucleotide-binding</keyword>
<evidence type="ECO:0000256" key="2">
    <source>
        <dbReference type="ARBA" id="ARBA00022741"/>
    </source>
</evidence>
<evidence type="ECO:0000259" key="4">
    <source>
        <dbReference type="PROSITE" id="PS50893"/>
    </source>
</evidence>
<dbReference type="PROSITE" id="PS00211">
    <property type="entry name" value="ABC_TRANSPORTER_1"/>
    <property type="match status" value="2"/>
</dbReference>
<dbReference type="InterPro" id="IPR050319">
    <property type="entry name" value="ABC_transp_ATP-bind"/>
</dbReference>